<reference evidence="2 3" key="1">
    <citation type="submission" date="2017-07" db="EMBL/GenBank/DDBJ databases">
        <title>Elstera cyanobacteriorum sp. nov., a novel bacterium isolated from cyanobacterial aggregates in a eutrophic lake.</title>
        <authorList>
            <person name="Cai H."/>
        </authorList>
    </citation>
    <scope>NUCLEOTIDE SEQUENCE [LARGE SCALE GENOMIC DNA]</scope>
    <source>
        <strain evidence="2 3">TH019</strain>
    </source>
</reference>
<keyword evidence="3" id="KW-1185">Reference proteome</keyword>
<protein>
    <recommendedName>
        <fullName evidence="4">Solute-binding protein family 3/N-terminal domain-containing protein</fullName>
    </recommendedName>
</protein>
<dbReference type="Gene3D" id="3.40.190.10">
    <property type="entry name" value="Periplasmic binding protein-like II"/>
    <property type="match status" value="2"/>
</dbReference>
<evidence type="ECO:0000313" key="3">
    <source>
        <dbReference type="Proteomes" id="UP000216361"/>
    </source>
</evidence>
<evidence type="ECO:0000313" key="2">
    <source>
        <dbReference type="EMBL" id="OYQ18672.1"/>
    </source>
</evidence>
<feature type="chain" id="PRO_5013010652" description="Solute-binding protein family 3/N-terminal domain-containing protein" evidence="1">
    <location>
        <begin position="27"/>
        <end position="262"/>
    </location>
</feature>
<organism evidence="2 3">
    <name type="scientific">Elstera cyanobacteriorum</name>
    <dbReference type="NCBI Taxonomy" id="2022747"/>
    <lineage>
        <taxon>Bacteria</taxon>
        <taxon>Pseudomonadati</taxon>
        <taxon>Pseudomonadota</taxon>
        <taxon>Alphaproteobacteria</taxon>
        <taxon>Rhodospirillales</taxon>
        <taxon>Rhodospirillaceae</taxon>
        <taxon>Elstera</taxon>
    </lineage>
</organism>
<dbReference type="Pfam" id="PF13531">
    <property type="entry name" value="SBP_bac_11"/>
    <property type="match status" value="1"/>
</dbReference>
<evidence type="ECO:0000256" key="1">
    <source>
        <dbReference type="SAM" id="SignalP"/>
    </source>
</evidence>
<gene>
    <name evidence="2" type="ORF">CHR90_10440</name>
</gene>
<feature type="signal peptide" evidence="1">
    <location>
        <begin position="1"/>
        <end position="26"/>
    </location>
</feature>
<dbReference type="AlphaFoldDB" id="A0A255XP45"/>
<keyword evidence="1" id="KW-0732">Signal</keyword>
<name>A0A255XP45_9PROT</name>
<dbReference type="OrthoDB" id="9831870at2"/>
<dbReference type="EMBL" id="NOXS01000032">
    <property type="protein sequence ID" value="OYQ18672.1"/>
    <property type="molecule type" value="Genomic_DNA"/>
</dbReference>
<accession>A0A255XP45</accession>
<dbReference type="SUPFAM" id="SSF53850">
    <property type="entry name" value="Periplasmic binding protein-like II"/>
    <property type="match status" value="1"/>
</dbReference>
<dbReference type="RefSeq" id="WP_094408935.1">
    <property type="nucleotide sequence ID" value="NZ_BMJZ01000001.1"/>
</dbReference>
<comment type="caution">
    <text evidence="2">The sequence shown here is derived from an EMBL/GenBank/DDBJ whole genome shotgun (WGS) entry which is preliminary data.</text>
</comment>
<sequence>MVGIARRAVLGGLTALALGTAVPVFAQGKPAPRPAGQVILAPFQLIEPIKEILSQTAPKRPITVKPASAGDLMALLDTEAAADLVLTDDPDQRRTLLEAGRLDLAGETNFARDRIVLLARSERATPIRLRPGVNLVVPLEGNLIGVMTGANDALSRQTQAFLDRLKLDAPSVALLQSFPSLADLALALDDGQIPAAFVPASLLTHRPHLELSGTAPADIEETIRYSLDIVAGRDRPETRALRDALTGPLAVSLLTRHGLMKP</sequence>
<proteinExistence type="predicted"/>
<evidence type="ECO:0008006" key="4">
    <source>
        <dbReference type="Google" id="ProtNLM"/>
    </source>
</evidence>
<dbReference type="Proteomes" id="UP000216361">
    <property type="component" value="Unassembled WGS sequence"/>
</dbReference>